<dbReference type="InterPro" id="IPR000232">
    <property type="entry name" value="HSF_DNA-bd"/>
</dbReference>
<dbReference type="FunFam" id="1.10.10.10:FF:000057">
    <property type="entry name" value="Heat shock transcription factor 1"/>
    <property type="match status" value="1"/>
</dbReference>
<dbReference type="Gene3D" id="1.10.10.10">
    <property type="entry name" value="Winged helix-like DNA-binding domain superfamily/Winged helix DNA-binding domain"/>
    <property type="match status" value="1"/>
</dbReference>
<evidence type="ECO:0000256" key="2">
    <source>
        <dbReference type="ARBA" id="ARBA00022553"/>
    </source>
</evidence>
<evidence type="ECO:0000313" key="11">
    <source>
        <dbReference type="EMBL" id="KAJ8447705.1"/>
    </source>
</evidence>
<sequence length="376" mass="42901">MVKTTDNEPNVAPFLTKCYEMVDDPSTDCVISWSQSSDSFVIWDMTEFSRDLLPKFFKHQNFSSFMRQLNIYGFRKVDTDRWEFANEGFIKGEKHLLRNIRRRKHPQGVAPKNPQQELTIRVSDDVDYTRLQREVETLKTDKSALMQELNKLRERLESSQNKLLLLRERIQGMENNQQQLLSFLVMVMQNPGLLAQLFRNWRVAESGKITLDEETEFGNVTMLDGVMVRYQPLPDDIPSSTPAPLSEPEKTIEHDLSFEKVKDLFMNFNFLSSPSPVDESFLCSENCGSIIVPELDLAMIEQFLLSSPSRGNADESQLDNEEHTGMEIEMETTLCSTQSDMCQPESPSLCVVGNDQSPSLELVTEQMGSLSPGNGS</sequence>
<dbReference type="PRINTS" id="PR00056">
    <property type="entry name" value="HSFDOMAIN"/>
</dbReference>
<dbReference type="InterPro" id="IPR036388">
    <property type="entry name" value="WH-like_DNA-bd_sf"/>
</dbReference>
<evidence type="ECO:0000259" key="10">
    <source>
        <dbReference type="PROSITE" id="PS00434"/>
    </source>
</evidence>
<dbReference type="PANTHER" id="PTHR10015">
    <property type="entry name" value="HEAT SHOCK TRANSCRIPTION FACTOR"/>
    <property type="match status" value="1"/>
</dbReference>
<dbReference type="GO" id="GO:0006357">
    <property type="term" value="P:regulation of transcription by RNA polymerase II"/>
    <property type="evidence" value="ECO:0007669"/>
    <property type="project" value="TreeGrafter"/>
</dbReference>
<comment type="subcellular location">
    <subcellularLocation>
        <location evidence="1">Nucleus</location>
    </subcellularLocation>
</comment>
<name>A0A9Q1QPL0_9CARY</name>
<feature type="domain" description="HSF-type DNA-binding" evidence="10">
    <location>
        <begin position="53"/>
        <end position="77"/>
    </location>
</feature>
<proteinExistence type="inferred from homology"/>
<accession>A0A9Q1QPL0</accession>
<dbReference type="OrthoDB" id="60033at2759"/>
<dbReference type="GO" id="GO:0003700">
    <property type="term" value="F:DNA-binding transcription factor activity"/>
    <property type="evidence" value="ECO:0007669"/>
    <property type="project" value="InterPro"/>
</dbReference>
<keyword evidence="3" id="KW-0805">Transcription regulation</keyword>
<keyword evidence="7" id="KW-0539">Nucleus</keyword>
<evidence type="ECO:0000256" key="9">
    <source>
        <dbReference type="SAM" id="Coils"/>
    </source>
</evidence>
<keyword evidence="2" id="KW-0597">Phosphoprotein</keyword>
<feature type="coiled-coil region" evidence="9">
    <location>
        <begin position="128"/>
        <end position="176"/>
    </location>
</feature>
<dbReference type="InterPro" id="IPR036390">
    <property type="entry name" value="WH_DNA-bd_sf"/>
</dbReference>
<dbReference type="Proteomes" id="UP001153076">
    <property type="component" value="Unassembled WGS sequence"/>
</dbReference>
<reference evidence="11" key="1">
    <citation type="submission" date="2022-04" db="EMBL/GenBank/DDBJ databases">
        <title>Carnegiea gigantea Genome sequencing and assembly v2.</title>
        <authorList>
            <person name="Copetti D."/>
            <person name="Sanderson M.J."/>
            <person name="Burquez A."/>
            <person name="Wojciechowski M.F."/>
        </authorList>
    </citation>
    <scope>NUCLEOTIDE SEQUENCE</scope>
    <source>
        <strain evidence="11">SGP5-SGP5p</strain>
        <tissue evidence="11">Aerial part</tissue>
    </source>
</reference>
<keyword evidence="5" id="KW-0238">DNA-binding</keyword>
<comment type="caution">
    <text evidence="11">The sequence shown here is derived from an EMBL/GenBank/DDBJ whole genome shotgun (WGS) entry which is preliminary data.</text>
</comment>
<gene>
    <name evidence="11" type="ORF">Cgig2_031759</name>
</gene>
<organism evidence="11 12">
    <name type="scientific">Carnegiea gigantea</name>
    <dbReference type="NCBI Taxonomy" id="171969"/>
    <lineage>
        <taxon>Eukaryota</taxon>
        <taxon>Viridiplantae</taxon>
        <taxon>Streptophyta</taxon>
        <taxon>Embryophyta</taxon>
        <taxon>Tracheophyta</taxon>
        <taxon>Spermatophyta</taxon>
        <taxon>Magnoliopsida</taxon>
        <taxon>eudicotyledons</taxon>
        <taxon>Gunneridae</taxon>
        <taxon>Pentapetalae</taxon>
        <taxon>Caryophyllales</taxon>
        <taxon>Cactineae</taxon>
        <taxon>Cactaceae</taxon>
        <taxon>Cactoideae</taxon>
        <taxon>Echinocereeae</taxon>
        <taxon>Carnegiea</taxon>
    </lineage>
</organism>
<evidence type="ECO:0000313" key="12">
    <source>
        <dbReference type="Proteomes" id="UP001153076"/>
    </source>
</evidence>
<dbReference type="AlphaFoldDB" id="A0A9Q1QPL0"/>
<dbReference type="GO" id="GO:0005634">
    <property type="term" value="C:nucleus"/>
    <property type="evidence" value="ECO:0007669"/>
    <property type="project" value="UniProtKB-SubCell"/>
</dbReference>
<keyword evidence="4" id="KW-0346">Stress response</keyword>
<dbReference type="SMART" id="SM00415">
    <property type="entry name" value="HSF"/>
    <property type="match status" value="1"/>
</dbReference>
<protein>
    <recommendedName>
        <fullName evidence="10">HSF-type DNA-binding domain-containing protein</fullName>
    </recommendedName>
</protein>
<keyword evidence="6" id="KW-0804">Transcription</keyword>
<dbReference type="SUPFAM" id="SSF46785">
    <property type="entry name" value="Winged helix' DNA-binding domain"/>
    <property type="match status" value="1"/>
</dbReference>
<dbReference type="PANTHER" id="PTHR10015:SF325">
    <property type="entry name" value="HEAT STRESS TRANSCRIPTION FACTOR A-8"/>
    <property type="match status" value="1"/>
</dbReference>
<evidence type="ECO:0000256" key="4">
    <source>
        <dbReference type="ARBA" id="ARBA00023016"/>
    </source>
</evidence>
<dbReference type="Pfam" id="PF00447">
    <property type="entry name" value="HSF_DNA-bind"/>
    <property type="match status" value="1"/>
</dbReference>
<dbReference type="GO" id="GO:0000978">
    <property type="term" value="F:RNA polymerase II cis-regulatory region sequence-specific DNA binding"/>
    <property type="evidence" value="ECO:0007669"/>
    <property type="project" value="TreeGrafter"/>
</dbReference>
<keyword evidence="9" id="KW-0175">Coiled coil</keyword>
<dbReference type="EMBL" id="JAKOGI010000036">
    <property type="protein sequence ID" value="KAJ8447705.1"/>
    <property type="molecule type" value="Genomic_DNA"/>
</dbReference>
<dbReference type="GO" id="GO:0034605">
    <property type="term" value="P:cellular response to heat"/>
    <property type="evidence" value="ECO:0007669"/>
    <property type="project" value="TreeGrafter"/>
</dbReference>
<evidence type="ECO:0000256" key="7">
    <source>
        <dbReference type="ARBA" id="ARBA00023242"/>
    </source>
</evidence>
<evidence type="ECO:0000256" key="8">
    <source>
        <dbReference type="RuleBase" id="RU004020"/>
    </source>
</evidence>
<evidence type="ECO:0000256" key="5">
    <source>
        <dbReference type="ARBA" id="ARBA00023125"/>
    </source>
</evidence>
<dbReference type="PROSITE" id="PS00434">
    <property type="entry name" value="HSF_DOMAIN"/>
    <property type="match status" value="1"/>
</dbReference>
<evidence type="ECO:0000256" key="3">
    <source>
        <dbReference type="ARBA" id="ARBA00023015"/>
    </source>
</evidence>
<keyword evidence="12" id="KW-1185">Reference proteome</keyword>
<comment type="similarity">
    <text evidence="8">Belongs to the HSF family.</text>
</comment>
<evidence type="ECO:0000256" key="1">
    <source>
        <dbReference type="ARBA" id="ARBA00004123"/>
    </source>
</evidence>
<evidence type="ECO:0000256" key="6">
    <source>
        <dbReference type="ARBA" id="ARBA00023163"/>
    </source>
</evidence>